<dbReference type="AlphaFoldDB" id="A0A1H2Y8V5"/>
<dbReference type="GO" id="GO:0004527">
    <property type="term" value="F:exonuclease activity"/>
    <property type="evidence" value="ECO:0007669"/>
    <property type="project" value="UniProtKB-KW"/>
</dbReference>
<gene>
    <name evidence="2" type="ORF">SAMN05660923_01560</name>
</gene>
<dbReference type="SUPFAM" id="SSF56300">
    <property type="entry name" value="Metallo-dependent phosphatases"/>
    <property type="match status" value="1"/>
</dbReference>
<sequence length="334" mass="37740">MQGVLVLKLLFLTDTHIRGTTPKSRKDNIVETLERKLMEIIKIIKHYNIDYVLHGGDLFDRPDISVSIVGNFASILNEFKVPIYIVCGNHDIYGHNPNTVNRTMLGLLDALSVVKIVQRDEPVYLCKNGIKVQLTGQSYTYDIDNGNNSDKYIITDIPKDVNYAIHMVHGMLLNKPFIKGIPYTLIDDIKDTKAHVTLSGHYHSGFGVVEVNGKYFINPGSLIRITNSLSEIERTPKVAIINLDDSIKVELVGLKTAEKGEKILDRDEIENHIFKSERLFEFKQSIDAAINFDKLEINEILIEVSNAEGVSEEVKKEALRRIAHSQMKNIGDEI</sequence>
<evidence type="ECO:0000313" key="2">
    <source>
        <dbReference type="EMBL" id="SDX01652.1"/>
    </source>
</evidence>
<keyword evidence="2" id="KW-0378">Hydrolase</keyword>
<dbReference type="Pfam" id="PF00149">
    <property type="entry name" value="Metallophos"/>
    <property type="match status" value="1"/>
</dbReference>
<dbReference type="InterPro" id="IPR029052">
    <property type="entry name" value="Metallo-depent_PP-like"/>
</dbReference>
<dbReference type="PANTHER" id="PTHR30337:SF0">
    <property type="entry name" value="NUCLEASE SBCCD SUBUNIT D"/>
    <property type="match status" value="1"/>
</dbReference>
<keyword evidence="3" id="KW-1185">Reference proteome</keyword>
<feature type="domain" description="Calcineurin-like phosphoesterase" evidence="1">
    <location>
        <begin position="8"/>
        <end position="204"/>
    </location>
</feature>
<protein>
    <submittedName>
        <fullName evidence="2">DNA repair exonuclease SbcCD nuclease subunit</fullName>
    </submittedName>
</protein>
<dbReference type="InterPro" id="IPR050535">
    <property type="entry name" value="DNA_Repair-Maintenance_Comp"/>
</dbReference>
<proteinExistence type="predicted"/>
<dbReference type="PANTHER" id="PTHR30337">
    <property type="entry name" value="COMPONENT OF ATP-DEPENDENT DSDNA EXONUCLEASE"/>
    <property type="match status" value="1"/>
</dbReference>
<accession>A0A1H2Y8V5</accession>
<keyword evidence="2" id="KW-0269">Exonuclease</keyword>
<dbReference type="Gene3D" id="3.60.21.10">
    <property type="match status" value="1"/>
</dbReference>
<evidence type="ECO:0000259" key="1">
    <source>
        <dbReference type="Pfam" id="PF00149"/>
    </source>
</evidence>
<reference evidence="2 3" key="1">
    <citation type="submission" date="2016-10" db="EMBL/GenBank/DDBJ databases">
        <authorList>
            <person name="de Groot N.N."/>
        </authorList>
    </citation>
    <scope>NUCLEOTIDE SEQUENCE [LARGE SCALE GENOMIC DNA]</scope>
    <source>
        <strain evidence="2 3">DSM 23310</strain>
    </source>
</reference>
<dbReference type="Proteomes" id="UP000198828">
    <property type="component" value="Unassembled WGS sequence"/>
</dbReference>
<evidence type="ECO:0000313" key="3">
    <source>
        <dbReference type="Proteomes" id="UP000198828"/>
    </source>
</evidence>
<organism evidence="2 3">
    <name type="scientific">Tepidimicrobium xylanilyticum</name>
    <dbReference type="NCBI Taxonomy" id="1123352"/>
    <lineage>
        <taxon>Bacteria</taxon>
        <taxon>Bacillati</taxon>
        <taxon>Bacillota</taxon>
        <taxon>Tissierellia</taxon>
        <taxon>Tissierellales</taxon>
        <taxon>Tepidimicrobiaceae</taxon>
        <taxon>Tepidimicrobium</taxon>
    </lineage>
</organism>
<dbReference type="InterPro" id="IPR004843">
    <property type="entry name" value="Calcineurin-like_PHP"/>
</dbReference>
<dbReference type="EMBL" id="FNNG01000006">
    <property type="protein sequence ID" value="SDX01652.1"/>
    <property type="molecule type" value="Genomic_DNA"/>
</dbReference>
<name>A0A1H2Y8V5_9FIRM</name>
<keyword evidence="2" id="KW-0540">Nuclease</keyword>